<keyword evidence="2 5" id="KW-0732">Signal</keyword>
<dbReference type="InterPro" id="IPR029058">
    <property type="entry name" value="AB_hydrolase_fold"/>
</dbReference>
<dbReference type="Pfam" id="PF08386">
    <property type="entry name" value="Abhydrolase_4"/>
    <property type="match status" value="1"/>
</dbReference>
<feature type="region of interest" description="Disordered" evidence="4">
    <location>
        <begin position="586"/>
        <end position="642"/>
    </location>
</feature>
<feature type="domain" description="AB hydrolase-1" evidence="6">
    <location>
        <begin position="126"/>
        <end position="280"/>
    </location>
</feature>
<comment type="similarity">
    <text evidence="1">Belongs to the peptidase S33 family.</text>
</comment>
<dbReference type="InterPro" id="IPR051601">
    <property type="entry name" value="Serine_prot/Carboxylest_S33"/>
</dbReference>
<dbReference type="Pfam" id="PF00561">
    <property type="entry name" value="Abhydrolase_1"/>
    <property type="match status" value="1"/>
</dbReference>
<feature type="chain" id="PRO_5039552879" evidence="5">
    <location>
        <begin position="27"/>
        <end position="642"/>
    </location>
</feature>
<dbReference type="InterPro" id="IPR013595">
    <property type="entry name" value="Pept_S33_TAP-like_C"/>
</dbReference>
<organism evidence="8 9">
    <name type="scientific">Cellulomonas bogoriensis 69B4 = DSM 16987</name>
    <dbReference type="NCBI Taxonomy" id="1386082"/>
    <lineage>
        <taxon>Bacteria</taxon>
        <taxon>Bacillati</taxon>
        <taxon>Actinomycetota</taxon>
        <taxon>Actinomycetes</taxon>
        <taxon>Micrococcales</taxon>
        <taxon>Cellulomonadaceae</taxon>
        <taxon>Cellulomonas</taxon>
    </lineage>
</organism>
<keyword evidence="3" id="KW-0378">Hydrolase</keyword>
<dbReference type="AlphaFoldDB" id="A0A0A0BZT5"/>
<evidence type="ECO:0000256" key="4">
    <source>
        <dbReference type="SAM" id="MobiDB-lite"/>
    </source>
</evidence>
<feature type="domain" description="Peptidase S33 tripeptidyl aminopeptidase-like C-terminal" evidence="7">
    <location>
        <begin position="481"/>
        <end position="584"/>
    </location>
</feature>
<sequence>MITSRPVRLLTVAFSAAVLVSSTVTASAVPRTIEPGASGPATADAVGAAPEHRRPGPPPPRASAEARKVDRAPTPRPDWWDCGSIFGVGECATVELPLDYDRPRAATTSVALLRIPASDQENRIGTLFLNPGGPGGSGVETAAVATTFLGPEVLERFDVIGFDPRGTNYSSNVRCFRNAGEQAAALSGLAVRLPVTRAEQDAHVASATALGRACSTHGKPLSASMSTAQVARDLDVLRRMVGDDQLSYLGFSYGSYLGTVYANMFPERVRAVAVDGVVDPHAWVGTRDAHTPVFTRVGSGEASARTFDEILTRCADAGPQFCNLAGLGDPHTIFEQVADLLQESPLLIEVPELGLEVEVDYSLFMAVFLQLMYSPEAGALVDAELTWLYLLLQERAGETPGAEQVDLDAARRGLALKAQRLQGDVGRQAHAGGRAGADSGSNFPYDNWTEAQLAVLCTDGRHAPHTQMWPRLADAEQERAPRFGPLWAWITASCAERTWTARDSSAYSGPFTREPANPLLVVGNDWDPATPREGAEALAALQPGSRLLLSDNWGHTAYGTSACATGAIDAYLIDLELPDEGTVCAGDVQPFTTPLPQPGDPEVPSEPEMSTRSLGPEAADEPGVPDRLPPVVPPFPGSAPRQ</sequence>
<protein>
    <submittedName>
        <fullName evidence="8">Transporter</fullName>
    </submittedName>
</protein>
<feature type="compositionally biased region" description="Basic and acidic residues" evidence="4">
    <location>
        <begin position="64"/>
        <end position="73"/>
    </location>
</feature>
<name>A0A0A0BZT5_9CELL</name>
<evidence type="ECO:0000259" key="6">
    <source>
        <dbReference type="Pfam" id="PF00561"/>
    </source>
</evidence>
<dbReference type="RefSeq" id="WP_052105132.1">
    <property type="nucleotide sequence ID" value="NZ_AXCZ01000042.1"/>
</dbReference>
<dbReference type="Proteomes" id="UP000054314">
    <property type="component" value="Unassembled WGS sequence"/>
</dbReference>
<dbReference type="PANTHER" id="PTHR43248">
    <property type="entry name" value="2-SUCCINYL-6-HYDROXY-2,4-CYCLOHEXADIENE-1-CARBOXYLATE SYNTHASE"/>
    <property type="match status" value="1"/>
</dbReference>
<dbReference type="GO" id="GO:0016787">
    <property type="term" value="F:hydrolase activity"/>
    <property type="evidence" value="ECO:0007669"/>
    <property type="project" value="UniProtKB-KW"/>
</dbReference>
<proteinExistence type="inferred from homology"/>
<feature type="signal peptide" evidence="5">
    <location>
        <begin position="1"/>
        <end position="26"/>
    </location>
</feature>
<reference evidence="8 9" key="1">
    <citation type="submission" date="2013-08" db="EMBL/GenBank/DDBJ databases">
        <title>Genome sequencing of Cellulomonas bogoriensis 69B4.</title>
        <authorList>
            <person name="Chen F."/>
            <person name="Li Y."/>
            <person name="Wang G."/>
        </authorList>
    </citation>
    <scope>NUCLEOTIDE SEQUENCE [LARGE SCALE GENOMIC DNA]</scope>
    <source>
        <strain evidence="8 9">69B4</strain>
    </source>
</reference>
<evidence type="ECO:0000256" key="3">
    <source>
        <dbReference type="ARBA" id="ARBA00022801"/>
    </source>
</evidence>
<gene>
    <name evidence="8" type="ORF">N869_13770</name>
</gene>
<evidence type="ECO:0000256" key="2">
    <source>
        <dbReference type="ARBA" id="ARBA00022729"/>
    </source>
</evidence>
<dbReference type="EMBL" id="AXCZ01000042">
    <property type="protein sequence ID" value="KGM13451.1"/>
    <property type="molecule type" value="Genomic_DNA"/>
</dbReference>
<dbReference type="PANTHER" id="PTHR43248:SF29">
    <property type="entry name" value="TRIPEPTIDYL AMINOPEPTIDASE"/>
    <property type="match status" value="1"/>
</dbReference>
<comment type="caution">
    <text evidence="8">The sequence shown here is derived from an EMBL/GenBank/DDBJ whole genome shotgun (WGS) entry which is preliminary data.</text>
</comment>
<evidence type="ECO:0000259" key="7">
    <source>
        <dbReference type="Pfam" id="PF08386"/>
    </source>
</evidence>
<evidence type="ECO:0000313" key="8">
    <source>
        <dbReference type="EMBL" id="KGM13451.1"/>
    </source>
</evidence>
<feature type="region of interest" description="Disordered" evidence="4">
    <location>
        <begin position="31"/>
        <end position="75"/>
    </location>
</feature>
<feature type="compositionally biased region" description="Pro residues" evidence="4">
    <location>
        <begin position="627"/>
        <end position="642"/>
    </location>
</feature>
<dbReference type="InterPro" id="IPR000073">
    <property type="entry name" value="AB_hydrolase_1"/>
</dbReference>
<evidence type="ECO:0000256" key="5">
    <source>
        <dbReference type="SAM" id="SignalP"/>
    </source>
</evidence>
<evidence type="ECO:0000256" key="1">
    <source>
        <dbReference type="ARBA" id="ARBA00010088"/>
    </source>
</evidence>
<dbReference type="SUPFAM" id="SSF53474">
    <property type="entry name" value="alpha/beta-Hydrolases"/>
    <property type="match status" value="1"/>
</dbReference>
<keyword evidence="9" id="KW-1185">Reference proteome</keyword>
<dbReference type="OrthoDB" id="3252468at2"/>
<accession>A0A0A0BZT5</accession>
<dbReference type="Gene3D" id="3.40.50.1820">
    <property type="entry name" value="alpha/beta hydrolase"/>
    <property type="match status" value="1"/>
</dbReference>
<evidence type="ECO:0000313" key="9">
    <source>
        <dbReference type="Proteomes" id="UP000054314"/>
    </source>
</evidence>